<protein>
    <submittedName>
        <fullName evidence="2">Uncharacterized protein</fullName>
    </submittedName>
</protein>
<keyword evidence="1" id="KW-1133">Transmembrane helix</keyword>
<evidence type="ECO:0000313" key="2">
    <source>
        <dbReference type="EMBL" id="PZO86134.1"/>
    </source>
</evidence>
<dbReference type="Proteomes" id="UP000249557">
    <property type="component" value="Unassembled WGS sequence"/>
</dbReference>
<name>A0A2W4ZV27_9BACT</name>
<dbReference type="AlphaFoldDB" id="A0A2W4ZV27"/>
<sequence>MREITDKFAGWLEQRPHRFTIINVTMLAFLLYMMDSNVMFALIGGLTLIVAGLYCVAEAAMLTYKNWKDIHPFQIALIWAPGAIALILSASGLYLAAQYDAGSAFYIVGCIMFGFEVAMLAILGAELHSADSSLKRYLEAK</sequence>
<keyword evidence="1" id="KW-0812">Transmembrane</keyword>
<evidence type="ECO:0000256" key="1">
    <source>
        <dbReference type="SAM" id="Phobius"/>
    </source>
</evidence>
<feature type="transmembrane region" description="Helical" evidence="1">
    <location>
        <begin position="76"/>
        <end position="97"/>
    </location>
</feature>
<organism evidence="2 3">
    <name type="scientific">Micavibrio aeruginosavorus</name>
    <dbReference type="NCBI Taxonomy" id="349221"/>
    <lineage>
        <taxon>Bacteria</taxon>
        <taxon>Pseudomonadati</taxon>
        <taxon>Bdellovibrionota</taxon>
        <taxon>Bdellovibrionia</taxon>
        <taxon>Bdellovibrionales</taxon>
        <taxon>Pseudobdellovibrionaceae</taxon>
        <taxon>Micavibrio</taxon>
    </lineage>
</organism>
<dbReference type="EMBL" id="QFNK01000127">
    <property type="protein sequence ID" value="PZO86134.1"/>
    <property type="molecule type" value="Genomic_DNA"/>
</dbReference>
<keyword evidence="1" id="KW-0472">Membrane</keyword>
<evidence type="ECO:0000313" key="3">
    <source>
        <dbReference type="Proteomes" id="UP000249557"/>
    </source>
</evidence>
<accession>A0A2W4ZV27</accession>
<gene>
    <name evidence="2" type="ORF">DI626_06840</name>
</gene>
<feature type="transmembrane region" description="Helical" evidence="1">
    <location>
        <begin position="40"/>
        <end position="64"/>
    </location>
</feature>
<comment type="caution">
    <text evidence="2">The sequence shown here is derived from an EMBL/GenBank/DDBJ whole genome shotgun (WGS) entry which is preliminary data.</text>
</comment>
<proteinExistence type="predicted"/>
<reference evidence="2 3" key="1">
    <citation type="submission" date="2017-08" db="EMBL/GenBank/DDBJ databases">
        <title>Infants hospitalized years apart are colonized by the same room-sourced microbial strains.</title>
        <authorList>
            <person name="Brooks B."/>
            <person name="Olm M.R."/>
            <person name="Firek B.A."/>
            <person name="Baker R."/>
            <person name="Thomas B.C."/>
            <person name="Morowitz M.J."/>
            <person name="Banfield J.F."/>
        </authorList>
    </citation>
    <scope>NUCLEOTIDE SEQUENCE [LARGE SCALE GENOMIC DNA]</scope>
    <source>
        <strain evidence="2">S2_018_000_R2_104</strain>
    </source>
</reference>
<feature type="transmembrane region" description="Helical" evidence="1">
    <location>
        <begin position="103"/>
        <end position="125"/>
    </location>
</feature>